<evidence type="ECO:0000313" key="10">
    <source>
        <dbReference type="Proteomes" id="UP000217199"/>
    </source>
</evidence>
<evidence type="ECO:0000256" key="7">
    <source>
        <dbReference type="SAM" id="MobiDB-lite"/>
    </source>
</evidence>
<dbReference type="GO" id="GO:0110155">
    <property type="term" value="P:NAD-cap decapping"/>
    <property type="evidence" value="ECO:0007669"/>
    <property type="project" value="TreeGrafter"/>
</dbReference>
<dbReference type="GO" id="GO:0003723">
    <property type="term" value="F:RNA binding"/>
    <property type="evidence" value="ECO:0007669"/>
    <property type="project" value="UniProtKB-KW"/>
</dbReference>
<evidence type="ECO:0000313" key="9">
    <source>
        <dbReference type="EMBL" id="PAV16281.1"/>
    </source>
</evidence>
<keyword evidence="6" id="KW-0547">Nucleotide-binding</keyword>
<dbReference type="GO" id="GO:0005829">
    <property type="term" value="C:cytosol"/>
    <property type="evidence" value="ECO:0007669"/>
    <property type="project" value="TreeGrafter"/>
</dbReference>
<dbReference type="GO" id="GO:0000166">
    <property type="term" value="F:nucleotide binding"/>
    <property type="evidence" value="ECO:0007669"/>
    <property type="project" value="UniProtKB-KW"/>
</dbReference>
<comment type="function">
    <text evidence="6">Decapping enzyme for NAD-capped RNAs: specifically hydrolyzes the nicotinamide adenine dinucleotide (NAD) cap from a subset of RNAs by removing the entire NAD moiety from the 5'-end of an NAD-capped RNA.</text>
</comment>
<evidence type="ECO:0000256" key="1">
    <source>
        <dbReference type="ARBA" id="ARBA00001968"/>
    </source>
</evidence>
<dbReference type="GO" id="GO:0005634">
    <property type="term" value="C:nucleus"/>
    <property type="evidence" value="ECO:0007669"/>
    <property type="project" value="UniProtKB-SubCell"/>
</dbReference>
<evidence type="ECO:0000259" key="8">
    <source>
        <dbReference type="Pfam" id="PF08652"/>
    </source>
</evidence>
<dbReference type="OrthoDB" id="5853397at2759"/>
<dbReference type="InterPro" id="IPR013961">
    <property type="entry name" value="RAI1"/>
</dbReference>
<dbReference type="Proteomes" id="UP000217199">
    <property type="component" value="Unassembled WGS sequence"/>
</dbReference>
<keyword evidence="6" id="KW-0479">Metal-binding</keyword>
<comment type="cofactor">
    <cofactor evidence="1 6">
        <name>a divalent metal cation</name>
        <dbReference type="ChEBI" id="CHEBI:60240"/>
    </cofactor>
</comment>
<name>A0A286U9L2_9AGAM</name>
<comment type="caution">
    <text evidence="9">The sequence shown here is derived from an EMBL/GenBank/DDBJ whole genome shotgun (WGS) entry which is preliminary data.</text>
</comment>
<evidence type="ECO:0000256" key="4">
    <source>
        <dbReference type="ARBA" id="ARBA00044692"/>
    </source>
</evidence>
<keyword evidence="6" id="KW-0378">Hydrolase</keyword>
<protein>
    <recommendedName>
        <fullName evidence="6">Decapping nuclease</fullName>
        <ecNumber evidence="6">3.6.1.-</ecNumber>
    </recommendedName>
</protein>
<evidence type="ECO:0000256" key="3">
    <source>
        <dbReference type="ARBA" id="ARBA00044676"/>
    </source>
</evidence>
<dbReference type="GO" id="GO:0034353">
    <property type="term" value="F:mRNA 5'-diphosphatase activity"/>
    <property type="evidence" value="ECO:0007669"/>
    <property type="project" value="TreeGrafter"/>
</dbReference>
<dbReference type="Pfam" id="PF08652">
    <property type="entry name" value="RAI1"/>
    <property type="match status" value="1"/>
</dbReference>
<organism evidence="9 10">
    <name type="scientific">Pyrrhoderma noxium</name>
    <dbReference type="NCBI Taxonomy" id="2282107"/>
    <lineage>
        <taxon>Eukaryota</taxon>
        <taxon>Fungi</taxon>
        <taxon>Dikarya</taxon>
        <taxon>Basidiomycota</taxon>
        <taxon>Agaricomycotina</taxon>
        <taxon>Agaricomycetes</taxon>
        <taxon>Hymenochaetales</taxon>
        <taxon>Hymenochaetaceae</taxon>
        <taxon>Pyrrhoderma</taxon>
    </lineage>
</organism>
<keyword evidence="10" id="KW-1185">Reference proteome</keyword>
<dbReference type="AlphaFoldDB" id="A0A286U9L2"/>
<evidence type="ECO:0000256" key="6">
    <source>
        <dbReference type="RuleBase" id="RU367113"/>
    </source>
</evidence>
<comment type="similarity">
    <text evidence="2 6">Belongs to the DXO/Dom3Z family.</text>
</comment>
<dbReference type="GO" id="GO:0000956">
    <property type="term" value="P:nuclear-transcribed mRNA catabolic process"/>
    <property type="evidence" value="ECO:0007669"/>
    <property type="project" value="TreeGrafter"/>
</dbReference>
<evidence type="ECO:0000256" key="2">
    <source>
        <dbReference type="ARBA" id="ARBA00006562"/>
    </source>
</evidence>
<keyword evidence="6" id="KW-0539">Nucleus</keyword>
<keyword evidence="6" id="KW-0540">Nuclease</keyword>
<feature type="region of interest" description="Disordered" evidence="7">
    <location>
        <begin position="1"/>
        <end position="23"/>
    </location>
</feature>
<dbReference type="PANTHER" id="PTHR12395:SF9">
    <property type="entry name" value="DECAPPING AND EXORIBONUCLEASE PROTEIN"/>
    <property type="match status" value="1"/>
</dbReference>
<comment type="catalytic activity">
    <reaction evidence="5">
        <text>a 5'-end NAD(+)-phospho-ribonucleoside in mRNA + H2O = a 5'-end phospho-ribonucleoside in mRNA + NAD(+) + H(+)</text>
        <dbReference type="Rhea" id="RHEA:60880"/>
        <dbReference type="Rhea" id="RHEA-COMP:15692"/>
        <dbReference type="Rhea" id="RHEA-COMP:15698"/>
        <dbReference type="ChEBI" id="CHEBI:15377"/>
        <dbReference type="ChEBI" id="CHEBI:15378"/>
        <dbReference type="ChEBI" id="CHEBI:57540"/>
        <dbReference type="ChEBI" id="CHEBI:138282"/>
        <dbReference type="ChEBI" id="CHEBI:144029"/>
    </reaction>
    <physiologicalReaction direction="left-to-right" evidence="5">
        <dbReference type="Rhea" id="RHEA:60881"/>
    </physiologicalReaction>
</comment>
<accession>A0A286U9L2</accession>
<keyword evidence="6" id="KW-0694">RNA-binding</keyword>
<dbReference type="GO" id="GO:0046872">
    <property type="term" value="F:metal ion binding"/>
    <property type="evidence" value="ECO:0007669"/>
    <property type="project" value="UniProtKB-KW"/>
</dbReference>
<feature type="region of interest" description="Disordered" evidence="7">
    <location>
        <begin position="350"/>
        <end position="370"/>
    </location>
</feature>
<reference evidence="9 10" key="1">
    <citation type="journal article" date="2017" name="Mol. Ecol.">
        <title>Comparative and population genomic landscape of Phellinus noxius: A hypervariable fungus causing root rot in trees.</title>
        <authorList>
            <person name="Chung C.L."/>
            <person name="Lee T.J."/>
            <person name="Akiba M."/>
            <person name="Lee H.H."/>
            <person name="Kuo T.H."/>
            <person name="Liu D."/>
            <person name="Ke H.M."/>
            <person name="Yokoi T."/>
            <person name="Roa M.B."/>
            <person name="Lu M.J."/>
            <person name="Chang Y.Y."/>
            <person name="Ann P.J."/>
            <person name="Tsai J.N."/>
            <person name="Chen C.Y."/>
            <person name="Tzean S.S."/>
            <person name="Ota Y."/>
            <person name="Hattori T."/>
            <person name="Sahashi N."/>
            <person name="Liou R.F."/>
            <person name="Kikuchi T."/>
            <person name="Tsai I.J."/>
        </authorList>
    </citation>
    <scope>NUCLEOTIDE SEQUENCE [LARGE SCALE GENOMIC DNA]</scope>
    <source>
        <strain evidence="9 10">FFPRI411160</strain>
    </source>
</reference>
<comment type="catalytic activity">
    <reaction evidence="4">
        <text>a 5'-end triphospho-ribonucleoside in mRNA + H2O = a 5'-end phospho-ribonucleoside in mRNA + diphosphate + H(+)</text>
        <dbReference type="Rhea" id="RHEA:78683"/>
        <dbReference type="Rhea" id="RHEA-COMP:15692"/>
        <dbReference type="Rhea" id="RHEA-COMP:17164"/>
        <dbReference type="ChEBI" id="CHEBI:15377"/>
        <dbReference type="ChEBI" id="CHEBI:15378"/>
        <dbReference type="ChEBI" id="CHEBI:33019"/>
        <dbReference type="ChEBI" id="CHEBI:138282"/>
        <dbReference type="ChEBI" id="CHEBI:167618"/>
    </reaction>
    <physiologicalReaction direction="left-to-right" evidence="4">
        <dbReference type="Rhea" id="RHEA:78684"/>
    </physiologicalReaction>
</comment>
<feature type="domain" description="RAI1-like" evidence="8">
    <location>
        <begin position="50"/>
        <end position="417"/>
    </location>
</feature>
<dbReference type="STRING" id="2282107.A0A286U9L2"/>
<dbReference type="EMBL" id="NBII01000008">
    <property type="protein sequence ID" value="PAV16281.1"/>
    <property type="molecule type" value="Genomic_DNA"/>
</dbReference>
<dbReference type="FunCoup" id="A0A286U9L2">
    <property type="interactions" value="216"/>
</dbReference>
<sequence>MKRKADVESEKTLEPISNRRRTDECAPLPEGCLRLSFPSSVSRQLPAFQYPNQLISFSYTPERELVFDDSAMRYYCAPLLNSDLGFAYDAWIKRPEERGRLDGLLTACLREEVTPERNRANVITWRGIMTKILTAPYEERDVWDLNVMYINGTLYFEEHTTDEKLREKEDMTPRNRKQSYYGYAFESYCTSATPDPRQDPEKRPNGWSGNVNTNVQWCSVVKTKLGDNRLIIGGEVDCVNGEYTGQPSTYVELKTSLNIRNYQDEARFEKKLLKFYFQSFLLGVPDIKVGFRTPAGRITDIQSFKTIQLPRLVRGKPGAWDPNLCLDWGNSFLTFLRSSIESWGQGEQAHNVIGPRGSKTPSALDREVGPKATKGSNVWRVTFYPGKGAQVVLLDDEAVKEVQNKENRIGFLPKNYWDTVAGC</sequence>
<gene>
    <name evidence="9" type="ORF">PNOK_0790100</name>
</gene>
<dbReference type="EC" id="3.6.1.-" evidence="6"/>
<comment type="catalytic activity">
    <reaction evidence="3">
        <text>a 5'-end (N(7)-methyl 5'-triphosphoguanosine)-ribonucleoside-ribonucleotide in mRNA + H2O = a (N(7)-methyl 5'-triphosphoguanosine)-nucleoside + a 5'-end phospho-ribonucleoside in mRNA + H(+)</text>
        <dbReference type="Rhea" id="RHEA:66928"/>
        <dbReference type="Rhea" id="RHEA-COMP:15692"/>
        <dbReference type="Rhea" id="RHEA-COMP:17313"/>
        <dbReference type="ChEBI" id="CHEBI:15377"/>
        <dbReference type="ChEBI" id="CHEBI:15378"/>
        <dbReference type="ChEBI" id="CHEBI:138282"/>
        <dbReference type="ChEBI" id="CHEBI:172876"/>
        <dbReference type="ChEBI" id="CHEBI:172877"/>
    </reaction>
    <physiologicalReaction direction="left-to-right" evidence="3">
        <dbReference type="Rhea" id="RHEA:66929"/>
    </physiologicalReaction>
</comment>
<evidence type="ECO:0000256" key="5">
    <source>
        <dbReference type="ARBA" id="ARBA00048124"/>
    </source>
</evidence>
<feature type="compositionally biased region" description="Basic and acidic residues" evidence="7">
    <location>
        <begin position="1"/>
        <end position="13"/>
    </location>
</feature>
<dbReference type="InParanoid" id="A0A286U9L2"/>
<dbReference type="InterPro" id="IPR039039">
    <property type="entry name" value="RAI1-like_fam"/>
</dbReference>
<dbReference type="PANTHER" id="PTHR12395">
    <property type="entry name" value="DOM-3 RELATED"/>
    <property type="match status" value="1"/>
</dbReference>
<dbReference type="GO" id="GO:0004518">
    <property type="term" value="F:nuclease activity"/>
    <property type="evidence" value="ECO:0007669"/>
    <property type="project" value="UniProtKB-KW"/>
</dbReference>
<comment type="subcellular location">
    <subcellularLocation>
        <location evidence="6">Nucleus</location>
    </subcellularLocation>
</comment>
<proteinExistence type="inferred from homology"/>